<evidence type="ECO:0000313" key="2">
    <source>
        <dbReference type="Proteomes" id="UP000735302"/>
    </source>
</evidence>
<keyword evidence="2" id="KW-1185">Reference proteome</keyword>
<comment type="caution">
    <text evidence="1">The sequence shown here is derived from an EMBL/GenBank/DDBJ whole genome shotgun (WGS) entry which is preliminary data.</text>
</comment>
<dbReference type="EMBL" id="BLXT01000921">
    <property type="protein sequence ID" value="GFN81235.1"/>
    <property type="molecule type" value="Genomic_DNA"/>
</dbReference>
<name>A0AAV3YFT1_9GAST</name>
<dbReference type="AlphaFoldDB" id="A0AAV3YFT1"/>
<accession>A0AAV3YFT1</accession>
<dbReference type="Proteomes" id="UP000735302">
    <property type="component" value="Unassembled WGS sequence"/>
</dbReference>
<organism evidence="1 2">
    <name type="scientific">Plakobranchus ocellatus</name>
    <dbReference type="NCBI Taxonomy" id="259542"/>
    <lineage>
        <taxon>Eukaryota</taxon>
        <taxon>Metazoa</taxon>
        <taxon>Spiralia</taxon>
        <taxon>Lophotrochozoa</taxon>
        <taxon>Mollusca</taxon>
        <taxon>Gastropoda</taxon>
        <taxon>Heterobranchia</taxon>
        <taxon>Euthyneura</taxon>
        <taxon>Panpulmonata</taxon>
        <taxon>Sacoglossa</taxon>
        <taxon>Placobranchoidea</taxon>
        <taxon>Plakobranchidae</taxon>
        <taxon>Plakobranchus</taxon>
    </lineage>
</organism>
<gene>
    <name evidence="1" type="ORF">PoB_000774100</name>
</gene>
<proteinExistence type="predicted"/>
<evidence type="ECO:0000313" key="1">
    <source>
        <dbReference type="EMBL" id="GFN81235.1"/>
    </source>
</evidence>
<reference evidence="1 2" key="1">
    <citation type="journal article" date="2021" name="Elife">
        <title>Chloroplast acquisition without the gene transfer in kleptoplastic sea slugs, Plakobranchus ocellatus.</title>
        <authorList>
            <person name="Maeda T."/>
            <person name="Takahashi S."/>
            <person name="Yoshida T."/>
            <person name="Shimamura S."/>
            <person name="Takaki Y."/>
            <person name="Nagai Y."/>
            <person name="Toyoda A."/>
            <person name="Suzuki Y."/>
            <person name="Arimoto A."/>
            <person name="Ishii H."/>
            <person name="Satoh N."/>
            <person name="Nishiyama T."/>
            <person name="Hasebe M."/>
            <person name="Maruyama T."/>
            <person name="Minagawa J."/>
            <person name="Obokata J."/>
            <person name="Shigenobu S."/>
        </authorList>
    </citation>
    <scope>NUCLEOTIDE SEQUENCE [LARGE SCALE GENOMIC DNA]</scope>
</reference>
<protein>
    <submittedName>
        <fullName evidence="1">Uncharacterized protein</fullName>
    </submittedName>
</protein>
<sequence length="162" mass="17824">MAMASPQQDGPSEAFSGNVTDDYDGDVVRGFYVFYVVAKSGSTKVSSPPSQVPFPRKCCHFLPLCFIICIPHIFTWPCFSAENEESRVEPSSHITRDRDKKIGHRRVDKSGIVSYKKGASVAQCVASLALRSAETLLLCGRAQPLVLWPDRGPESLRSPDYG</sequence>